<keyword evidence="2" id="KW-1185">Reference proteome</keyword>
<dbReference type="AlphaFoldDB" id="A0A9P6YCA2"/>
<protein>
    <submittedName>
        <fullName evidence="1">Uncharacterized protein</fullName>
    </submittedName>
</protein>
<reference evidence="1 2" key="1">
    <citation type="journal article" date="2020" name="Microb. Genom.">
        <title>Genetic diversity of clinical and environmental Mucorales isolates obtained from an investigation of mucormycosis cases among solid organ transplant recipients.</title>
        <authorList>
            <person name="Nguyen M.H."/>
            <person name="Kaul D."/>
            <person name="Muto C."/>
            <person name="Cheng S.J."/>
            <person name="Richter R.A."/>
            <person name="Bruno V.M."/>
            <person name="Liu G."/>
            <person name="Beyhan S."/>
            <person name="Sundermann A.J."/>
            <person name="Mounaud S."/>
            <person name="Pasculle A.W."/>
            <person name="Nierman W.C."/>
            <person name="Driscoll E."/>
            <person name="Cumbie R."/>
            <person name="Clancy C.J."/>
            <person name="Dupont C.L."/>
        </authorList>
    </citation>
    <scope>NUCLEOTIDE SEQUENCE [LARGE SCALE GENOMIC DNA]</scope>
    <source>
        <strain evidence="1 2">GL24</strain>
    </source>
</reference>
<proteinExistence type="predicted"/>
<accession>A0A9P6YCA2</accession>
<gene>
    <name evidence="1" type="ORF">G6F50_013879</name>
</gene>
<evidence type="ECO:0000313" key="2">
    <source>
        <dbReference type="Proteomes" id="UP000740926"/>
    </source>
</evidence>
<evidence type="ECO:0000313" key="1">
    <source>
        <dbReference type="EMBL" id="KAG1544362.1"/>
    </source>
</evidence>
<name>A0A9P6YCA2_9FUNG</name>
<organism evidence="1 2">
    <name type="scientific">Rhizopus delemar</name>
    <dbReference type="NCBI Taxonomy" id="936053"/>
    <lineage>
        <taxon>Eukaryota</taxon>
        <taxon>Fungi</taxon>
        <taxon>Fungi incertae sedis</taxon>
        <taxon>Mucoromycota</taxon>
        <taxon>Mucoromycotina</taxon>
        <taxon>Mucoromycetes</taxon>
        <taxon>Mucorales</taxon>
        <taxon>Mucorineae</taxon>
        <taxon>Rhizopodaceae</taxon>
        <taxon>Rhizopus</taxon>
    </lineage>
</organism>
<comment type="caution">
    <text evidence="1">The sequence shown here is derived from an EMBL/GenBank/DDBJ whole genome shotgun (WGS) entry which is preliminary data.</text>
</comment>
<dbReference type="Proteomes" id="UP000740926">
    <property type="component" value="Unassembled WGS sequence"/>
</dbReference>
<dbReference type="EMBL" id="JAANIU010005981">
    <property type="protein sequence ID" value="KAG1544362.1"/>
    <property type="molecule type" value="Genomic_DNA"/>
</dbReference>
<sequence>MGVQVFVDRCQVAQVAVGHVDLGIVAGQAQAPAGRRRAGKCRLQPPAAPRPALPATAQRAVQLHPCNRRGGLAVGQRSLVVQRDARGGPHVQHVDHAGLVLPARRTQCGLAFVHRHMQLHGTLLLGCVAINGIIHFMPGLQHGATELQRRLLLLQPAQCEVGLQPPALEDRQTDRRPDAEPVRVPAVQVIQLPGLETGIAIQGDARQEAGLSHADARRRRMQCRFGTADVRATFGQFAGHAHRHRRQRRPVTARVLQLCVQRLWRLCQQECQRIAQLRFAML</sequence>